<keyword evidence="1 2" id="KW-0238">DNA-binding</keyword>
<dbReference type="InterPro" id="IPR001647">
    <property type="entry name" value="HTH_TetR"/>
</dbReference>
<feature type="DNA-binding region" description="H-T-H motif" evidence="2">
    <location>
        <begin position="27"/>
        <end position="46"/>
    </location>
</feature>
<dbReference type="PANTHER" id="PTHR30055:SF226">
    <property type="entry name" value="HTH-TYPE TRANSCRIPTIONAL REGULATOR PKSA"/>
    <property type="match status" value="1"/>
</dbReference>
<dbReference type="SUPFAM" id="SSF46689">
    <property type="entry name" value="Homeodomain-like"/>
    <property type="match status" value="1"/>
</dbReference>
<evidence type="ECO:0000256" key="2">
    <source>
        <dbReference type="PROSITE-ProRule" id="PRU00335"/>
    </source>
</evidence>
<proteinExistence type="predicted"/>
<evidence type="ECO:0000259" key="3">
    <source>
        <dbReference type="PROSITE" id="PS50977"/>
    </source>
</evidence>
<dbReference type="KEGG" id="gim:F1728_11460"/>
<dbReference type="PROSITE" id="PS50977">
    <property type="entry name" value="HTH_TETR_2"/>
    <property type="match status" value="1"/>
</dbReference>
<keyword evidence="5" id="KW-1185">Reference proteome</keyword>
<dbReference type="GO" id="GO:0003700">
    <property type="term" value="F:DNA-binding transcription factor activity"/>
    <property type="evidence" value="ECO:0007669"/>
    <property type="project" value="TreeGrafter"/>
</dbReference>
<dbReference type="Proteomes" id="UP000427281">
    <property type="component" value="Chromosome"/>
</dbReference>
<dbReference type="Gene3D" id="1.10.10.60">
    <property type="entry name" value="Homeodomain-like"/>
    <property type="match status" value="1"/>
</dbReference>
<sequence>MENQDTPQRLLKAAIVEFAAKGLDNANLRDICARAEVNLNAVRYHFGSKEGLYIAAVEQANRTVIGEMQEPTVDDTVPPEDRLRKFIGEMLEVSMSDRSRSTPEEMLMFREILEPTEATAQIARSHAKPMFDQLNALIAELLPDGAPKIDQHLLAISVIGQCMHYQFGKQMDRLVISPSEYRKFTIPRVTDHILRVTLAAIREYSTEI</sequence>
<feature type="domain" description="HTH tetR-type" evidence="3">
    <location>
        <begin position="4"/>
        <end position="64"/>
    </location>
</feature>
<dbReference type="InterPro" id="IPR015292">
    <property type="entry name" value="Tscrpt_reg_YbiH_C"/>
</dbReference>
<evidence type="ECO:0000313" key="4">
    <source>
        <dbReference type="EMBL" id="QGQ23252.1"/>
    </source>
</evidence>
<dbReference type="PANTHER" id="PTHR30055">
    <property type="entry name" value="HTH-TYPE TRANSCRIPTIONAL REGULATOR RUTR"/>
    <property type="match status" value="1"/>
</dbReference>
<dbReference type="SUPFAM" id="SSF48498">
    <property type="entry name" value="Tetracyclin repressor-like, C-terminal domain"/>
    <property type="match status" value="1"/>
</dbReference>
<dbReference type="InterPro" id="IPR036271">
    <property type="entry name" value="Tet_transcr_reg_TetR-rel_C_sf"/>
</dbReference>
<evidence type="ECO:0000313" key="5">
    <source>
        <dbReference type="Proteomes" id="UP000427281"/>
    </source>
</evidence>
<dbReference type="Pfam" id="PF09209">
    <property type="entry name" value="CecR_C"/>
    <property type="match status" value="1"/>
</dbReference>
<dbReference type="GO" id="GO:0000976">
    <property type="term" value="F:transcription cis-regulatory region binding"/>
    <property type="evidence" value="ECO:0007669"/>
    <property type="project" value="TreeGrafter"/>
</dbReference>
<dbReference type="Pfam" id="PF00440">
    <property type="entry name" value="TetR_N"/>
    <property type="match status" value="1"/>
</dbReference>
<gene>
    <name evidence="4" type="ORF">F1728_11460</name>
</gene>
<dbReference type="InterPro" id="IPR009057">
    <property type="entry name" value="Homeodomain-like_sf"/>
</dbReference>
<accession>A0A6I6ACB9</accession>
<evidence type="ECO:0000256" key="1">
    <source>
        <dbReference type="ARBA" id="ARBA00023125"/>
    </source>
</evidence>
<dbReference type="InterPro" id="IPR050109">
    <property type="entry name" value="HTH-type_TetR-like_transc_reg"/>
</dbReference>
<dbReference type="AlphaFoldDB" id="A0A6I6ACB9"/>
<name>A0A6I6ACB9_9PLAN</name>
<reference evidence="4 5" key="1">
    <citation type="submission" date="2019-09" db="EMBL/GenBank/DDBJ databases">
        <title>Gimesia benthica sp. nov., a novel bacterium isolated from deep-sea water of the Northwest Indian Ocean.</title>
        <authorList>
            <person name="Dai X."/>
        </authorList>
    </citation>
    <scope>NUCLEOTIDE SEQUENCE [LARGE SCALE GENOMIC DNA]</scope>
    <source>
        <strain evidence="4 5">E7</strain>
    </source>
</reference>
<dbReference type="Gene3D" id="1.10.357.10">
    <property type="entry name" value="Tetracycline Repressor, domain 2"/>
    <property type="match status" value="1"/>
</dbReference>
<protein>
    <submittedName>
        <fullName evidence="4">DUF1956 domain-containing protein</fullName>
    </submittedName>
</protein>
<dbReference type="EMBL" id="CP043930">
    <property type="protein sequence ID" value="QGQ23252.1"/>
    <property type="molecule type" value="Genomic_DNA"/>
</dbReference>
<dbReference type="RefSeq" id="WP_155364230.1">
    <property type="nucleotide sequence ID" value="NZ_CP043930.1"/>
</dbReference>
<organism evidence="4 5">
    <name type="scientific">Gimesia benthica</name>
    <dbReference type="NCBI Taxonomy" id="2608982"/>
    <lineage>
        <taxon>Bacteria</taxon>
        <taxon>Pseudomonadati</taxon>
        <taxon>Planctomycetota</taxon>
        <taxon>Planctomycetia</taxon>
        <taxon>Planctomycetales</taxon>
        <taxon>Planctomycetaceae</taxon>
        <taxon>Gimesia</taxon>
    </lineage>
</organism>